<keyword evidence="2 4" id="KW-0238">DNA-binding</keyword>
<evidence type="ECO:0000259" key="5">
    <source>
        <dbReference type="PROSITE" id="PS50977"/>
    </source>
</evidence>
<dbReference type="Gene3D" id="1.10.357.10">
    <property type="entry name" value="Tetracycline Repressor, domain 2"/>
    <property type="match status" value="1"/>
</dbReference>
<dbReference type="InterPro" id="IPR036271">
    <property type="entry name" value="Tet_transcr_reg_TetR-rel_C_sf"/>
</dbReference>
<dbReference type="InterPro" id="IPR009057">
    <property type="entry name" value="Homeodomain-like_sf"/>
</dbReference>
<dbReference type="PANTHER" id="PTHR30055">
    <property type="entry name" value="HTH-TYPE TRANSCRIPTIONAL REGULATOR RUTR"/>
    <property type="match status" value="1"/>
</dbReference>
<evidence type="ECO:0000256" key="4">
    <source>
        <dbReference type="PROSITE-ProRule" id="PRU00335"/>
    </source>
</evidence>
<dbReference type="SUPFAM" id="SSF46689">
    <property type="entry name" value="Homeodomain-like"/>
    <property type="match status" value="1"/>
</dbReference>
<feature type="domain" description="HTH tetR-type" evidence="5">
    <location>
        <begin position="17"/>
        <end position="77"/>
    </location>
</feature>
<keyword evidence="1" id="KW-0805">Transcription regulation</keyword>
<protein>
    <submittedName>
        <fullName evidence="6">TetR family transcriptional regulator</fullName>
    </submittedName>
</protein>
<evidence type="ECO:0000256" key="3">
    <source>
        <dbReference type="ARBA" id="ARBA00023163"/>
    </source>
</evidence>
<dbReference type="PROSITE" id="PS50977">
    <property type="entry name" value="HTH_TETR_2"/>
    <property type="match status" value="1"/>
</dbReference>
<dbReference type="Pfam" id="PF00440">
    <property type="entry name" value="TetR_N"/>
    <property type="match status" value="1"/>
</dbReference>
<reference evidence="6" key="1">
    <citation type="submission" date="2019-11" db="EMBL/GenBank/DDBJ databases">
        <title>Acidithiobacillus ferrianus sp. nov.: a facultatively anaerobic and extremely acidophilic chemolithoautotroph.</title>
        <authorList>
            <person name="Norris P.R."/>
            <person name="Falagan C."/>
            <person name="Moya-Beltran A."/>
            <person name="Castro M."/>
            <person name="Quatrini R."/>
            <person name="Johnson D.B."/>
        </authorList>
    </citation>
    <scope>NUCLEOTIDE SEQUENCE [LARGE SCALE GENOMIC DNA]</scope>
    <source>
        <strain evidence="6">MG</strain>
    </source>
</reference>
<evidence type="ECO:0000256" key="2">
    <source>
        <dbReference type="ARBA" id="ARBA00023125"/>
    </source>
</evidence>
<evidence type="ECO:0000256" key="1">
    <source>
        <dbReference type="ARBA" id="ARBA00023015"/>
    </source>
</evidence>
<sequence>MSHLESSAPGRRERKRQQTLDHLANTAWTLFEALGFDAVTMERIAEDADVAKGTLYKHFPVKEALLRHRFHRELADALPAVFQEIAGLPTVETQLHAFLARNAEWSEQHRAYLLPYVRFRLSEAHVKAVEQRSGLDQVFSHLIRQGQANGEFRMDYAPELLANYLQFLYLAVLLRWLLDEGDSLAVEFERMLNVFLQGLKKPE</sequence>
<dbReference type="EMBL" id="WNJL01000030">
    <property type="protein sequence ID" value="NDU42372.1"/>
    <property type="molecule type" value="Genomic_DNA"/>
</dbReference>
<accession>A0A845U410</accession>
<dbReference type="RefSeq" id="WP_163097617.1">
    <property type="nucleotide sequence ID" value="NZ_CP127523.1"/>
</dbReference>
<dbReference type="PANTHER" id="PTHR30055:SF234">
    <property type="entry name" value="HTH-TYPE TRANSCRIPTIONAL REGULATOR BETI"/>
    <property type="match status" value="1"/>
</dbReference>
<proteinExistence type="predicted"/>
<organism evidence="6">
    <name type="scientific">Acidithiobacillus ferrianus</name>
    <dbReference type="NCBI Taxonomy" id="2678518"/>
    <lineage>
        <taxon>Bacteria</taxon>
        <taxon>Pseudomonadati</taxon>
        <taxon>Pseudomonadota</taxon>
        <taxon>Acidithiobacillia</taxon>
        <taxon>Acidithiobacillales</taxon>
        <taxon>Acidithiobacillaceae</taxon>
        <taxon>Acidithiobacillus</taxon>
    </lineage>
</organism>
<name>A0A845U410_9PROT</name>
<feature type="DNA-binding region" description="H-T-H motif" evidence="4">
    <location>
        <begin position="40"/>
        <end position="59"/>
    </location>
</feature>
<dbReference type="SUPFAM" id="SSF48498">
    <property type="entry name" value="Tetracyclin repressor-like, C-terminal domain"/>
    <property type="match status" value="1"/>
</dbReference>
<dbReference type="GO" id="GO:0003700">
    <property type="term" value="F:DNA-binding transcription factor activity"/>
    <property type="evidence" value="ECO:0007669"/>
    <property type="project" value="TreeGrafter"/>
</dbReference>
<dbReference type="InterPro" id="IPR050109">
    <property type="entry name" value="HTH-type_TetR-like_transc_reg"/>
</dbReference>
<comment type="caution">
    <text evidence="6">The sequence shown here is derived from an EMBL/GenBank/DDBJ whole genome shotgun (WGS) entry which is preliminary data.</text>
</comment>
<dbReference type="InterPro" id="IPR001647">
    <property type="entry name" value="HTH_TetR"/>
</dbReference>
<dbReference type="PRINTS" id="PR00455">
    <property type="entry name" value="HTHTETR"/>
</dbReference>
<keyword evidence="3" id="KW-0804">Transcription</keyword>
<dbReference type="GO" id="GO:0000976">
    <property type="term" value="F:transcription cis-regulatory region binding"/>
    <property type="evidence" value="ECO:0007669"/>
    <property type="project" value="TreeGrafter"/>
</dbReference>
<evidence type="ECO:0000313" key="6">
    <source>
        <dbReference type="EMBL" id="NDU42372.1"/>
    </source>
</evidence>
<dbReference type="AlphaFoldDB" id="A0A845U410"/>
<gene>
    <name evidence="6" type="ORF">GL267_06875</name>
</gene>